<dbReference type="AlphaFoldDB" id="A0A918PZR2"/>
<keyword evidence="7" id="KW-0798">TonB box</keyword>
<accession>A0A918PZR2</accession>
<dbReference type="Pfam" id="PF07660">
    <property type="entry name" value="STN"/>
    <property type="match status" value="1"/>
</dbReference>
<feature type="domain" description="Secretin/TonB short N-terminal" evidence="9">
    <location>
        <begin position="54"/>
        <end position="105"/>
    </location>
</feature>
<dbReference type="Gene3D" id="2.170.130.10">
    <property type="entry name" value="TonB-dependent receptor, plug domain"/>
    <property type="match status" value="1"/>
</dbReference>
<evidence type="ECO:0000256" key="6">
    <source>
        <dbReference type="ARBA" id="ARBA00023237"/>
    </source>
</evidence>
<keyword evidence="4" id="KW-0408">Iron</keyword>
<name>A0A918PZR2_9CAUL</name>
<dbReference type="PANTHER" id="PTHR40980">
    <property type="entry name" value="PLUG DOMAIN-CONTAINING PROTEIN"/>
    <property type="match status" value="1"/>
</dbReference>
<dbReference type="Pfam" id="PF00593">
    <property type="entry name" value="TonB_dep_Rec_b-barrel"/>
    <property type="match status" value="1"/>
</dbReference>
<evidence type="ECO:0000256" key="1">
    <source>
        <dbReference type="ARBA" id="ARBA00004442"/>
    </source>
</evidence>
<evidence type="ECO:0000256" key="5">
    <source>
        <dbReference type="ARBA" id="ARBA00023136"/>
    </source>
</evidence>
<keyword evidence="3" id="KW-0406">Ion transport</keyword>
<dbReference type="InterPro" id="IPR000531">
    <property type="entry name" value="Beta-barrel_TonB"/>
</dbReference>
<evidence type="ECO:0000256" key="4">
    <source>
        <dbReference type="ARBA" id="ARBA00023004"/>
    </source>
</evidence>
<dbReference type="Gene3D" id="3.55.50.30">
    <property type="match status" value="1"/>
</dbReference>
<evidence type="ECO:0000256" key="8">
    <source>
        <dbReference type="SAM" id="SignalP"/>
    </source>
</evidence>
<keyword evidence="3" id="KW-0410">Iron transport</keyword>
<dbReference type="InterPro" id="IPR036942">
    <property type="entry name" value="Beta-barrel_TonB_sf"/>
</dbReference>
<dbReference type="InterPro" id="IPR037066">
    <property type="entry name" value="Plug_dom_sf"/>
</dbReference>
<reference evidence="10" key="2">
    <citation type="submission" date="2020-09" db="EMBL/GenBank/DDBJ databases">
        <authorList>
            <person name="Sun Q."/>
            <person name="Kim S."/>
        </authorList>
    </citation>
    <scope>NUCLEOTIDE SEQUENCE</scope>
    <source>
        <strain evidence="10">KCTC 32296</strain>
    </source>
</reference>
<evidence type="ECO:0000259" key="9">
    <source>
        <dbReference type="SMART" id="SM00965"/>
    </source>
</evidence>
<keyword evidence="5 7" id="KW-0472">Membrane</keyword>
<comment type="caution">
    <text evidence="10">The sequence shown here is derived from an EMBL/GenBank/DDBJ whole genome shotgun (WGS) entry which is preliminary data.</text>
</comment>
<comment type="subcellular location">
    <subcellularLocation>
        <location evidence="1 7">Cell outer membrane</location>
    </subcellularLocation>
</comment>
<feature type="signal peptide" evidence="8">
    <location>
        <begin position="1"/>
        <end position="23"/>
    </location>
</feature>
<dbReference type="Proteomes" id="UP000662572">
    <property type="component" value="Unassembled WGS sequence"/>
</dbReference>
<keyword evidence="10" id="KW-0675">Receptor</keyword>
<dbReference type="RefSeq" id="WP_189485631.1">
    <property type="nucleotide sequence ID" value="NZ_BMZB01000001.1"/>
</dbReference>
<dbReference type="SUPFAM" id="SSF56935">
    <property type="entry name" value="Porins"/>
    <property type="match status" value="1"/>
</dbReference>
<feature type="chain" id="PRO_5037433196" evidence="8">
    <location>
        <begin position="24"/>
        <end position="973"/>
    </location>
</feature>
<organism evidence="10 11">
    <name type="scientific">Asticcacaulis endophyticus</name>
    <dbReference type="NCBI Taxonomy" id="1395890"/>
    <lineage>
        <taxon>Bacteria</taxon>
        <taxon>Pseudomonadati</taxon>
        <taxon>Pseudomonadota</taxon>
        <taxon>Alphaproteobacteria</taxon>
        <taxon>Caulobacterales</taxon>
        <taxon>Caulobacteraceae</taxon>
        <taxon>Asticcacaulis</taxon>
    </lineage>
</organism>
<keyword evidence="2" id="KW-0813">Transport</keyword>
<dbReference type="GO" id="GO:0009279">
    <property type="term" value="C:cell outer membrane"/>
    <property type="evidence" value="ECO:0007669"/>
    <property type="project" value="UniProtKB-SubCell"/>
</dbReference>
<reference evidence="10" key="1">
    <citation type="journal article" date="2014" name="Int. J. Syst. Evol. Microbiol.">
        <title>Complete genome sequence of Corynebacterium casei LMG S-19264T (=DSM 44701T), isolated from a smear-ripened cheese.</title>
        <authorList>
            <consortium name="US DOE Joint Genome Institute (JGI-PGF)"/>
            <person name="Walter F."/>
            <person name="Albersmeier A."/>
            <person name="Kalinowski J."/>
            <person name="Ruckert C."/>
        </authorList>
    </citation>
    <scope>NUCLEOTIDE SEQUENCE</scope>
    <source>
        <strain evidence="10">KCTC 32296</strain>
    </source>
</reference>
<proteinExistence type="inferred from homology"/>
<keyword evidence="8" id="KW-0732">Signal</keyword>
<dbReference type="NCBIfam" id="TIGR01782">
    <property type="entry name" value="TonB-Xanth-Caul"/>
    <property type="match status" value="1"/>
</dbReference>
<dbReference type="Gene3D" id="2.40.170.20">
    <property type="entry name" value="TonB-dependent receptor, beta-barrel domain"/>
    <property type="match status" value="1"/>
</dbReference>
<evidence type="ECO:0000313" key="11">
    <source>
        <dbReference type="Proteomes" id="UP000662572"/>
    </source>
</evidence>
<dbReference type="InterPro" id="IPR012910">
    <property type="entry name" value="Plug_dom"/>
</dbReference>
<dbReference type="EMBL" id="BMZB01000001">
    <property type="protein sequence ID" value="GGZ29024.1"/>
    <property type="molecule type" value="Genomic_DNA"/>
</dbReference>
<dbReference type="Pfam" id="PF07715">
    <property type="entry name" value="Plug"/>
    <property type="match status" value="1"/>
</dbReference>
<evidence type="ECO:0000313" key="10">
    <source>
        <dbReference type="EMBL" id="GGZ29024.1"/>
    </source>
</evidence>
<evidence type="ECO:0000256" key="3">
    <source>
        <dbReference type="ARBA" id="ARBA00022496"/>
    </source>
</evidence>
<dbReference type="SMART" id="SM00965">
    <property type="entry name" value="STN"/>
    <property type="match status" value="1"/>
</dbReference>
<evidence type="ECO:0000256" key="7">
    <source>
        <dbReference type="RuleBase" id="RU003357"/>
    </source>
</evidence>
<dbReference type="InterPro" id="IPR011662">
    <property type="entry name" value="Secretin/TonB_short_N"/>
</dbReference>
<gene>
    <name evidence="10" type="primary">btuB</name>
    <name evidence="10" type="ORF">GCM10011273_13710</name>
</gene>
<evidence type="ECO:0000256" key="2">
    <source>
        <dbReference type="ARBA" id="ARBA00022448"/>
    </source>
</evidence>
<keyword evidence="11" id="KW-1185">Reference proteome</keyword>
<protein>
    <submittedName>
        <fullName evidence="10">TonB-dependent receptor</fullName>
    </submittedName>
</protein>
<keyword evidence="6" id="KW-0998">Cell outer membrane</keyword>
<dbReference type="InterPro" id="IPR010104">
    <property type="entry name" value="TonB_rcpt_bac"/>
</dbReference>
<dbReference type="PANTHER" id="PTHR40980:SF3">
    <property type="entry name" value="TONB-DEPENDENT RECEPTOR-LIKE BETA-BARREL DOMAIN-CONTAINING PROTEIN"/>
    <property type="match status" value="1"/>
</dbReference>
<comment type="similarity">
    <text evidence="7">Belongs to the TonB-dependent receptor family.</text>
</comment>
<dbReference type="GO" id="GO:0006826">
    <property type="term" value="P:iron ion transport"/>
    <property type="evidence" value="ECO:0007669"/>
    <property type="project" value="UniProtKB-KW"/>
</dbReference>
<sequence>MSHFTGASRAALIAALSISAVYAAPALAQSGKSFAIAAQPASKGVQVFAQQSGLQVLASASDLDGVRTNAVEGTLPVDQALERLISGTGLTIKSNDGKAIVLTRATAASAERVAGTAQATAESADAPVEEVTVVGIRKSLRDAIGQKRASSGVAEFISAKEIGVLPDVTIAESLARLPGVNTSRDRGNDSQASIRGIGPRMVLGTVNGREVATSEPDRNVRWEIYPSEVVAGAAVYKSSEARLLSGGISGTVDLQTIRPLSYSGPEFVARGGGVYYDGGADFPGYDGLGWRASGSWVKKVNDQFAFVIGLTGQNQKNGYESFRGWGFNDDSLRPGNSTGPIVANGPKVPTPWGAGAEAKFLDSTRYSASFGAQYRPNENFELTYDLLYSKYKIQEDQNQAWYGGNNWGNWAGGNTGSYTNPVIIDGDLVGATTAYSEITAVVARYEEDKSLLVTGLNGKWTYDNWTVSADLSYSTAERSNLWRSVQMNAYPESMTWLLTEDPSITVTQQPDTLSYTPEFGEATPGRVKDELSAGQLDFKRDFSGDFWTNLMFGARYADRTKQEATGYGQYPAPVAGVTIAGSSLEAYKFKNFNIPVMLNGDFDSLLQTAYGANAVNPDPDGLRFNSEVSEKVWEAYVQANFETTFIDAPVSGNIGVRVVDVDSQSAGESRSGGGWFQDIVTGDWIEFPLEVTTATGGVSYIKALPSASAKIEIISGGFLKLGAARVISRAPMNELKANRSLSPVAPYTGSAGNPYLKPFEADQIDIAYEYYFRPDSLFAVSGYHKNVKNYVGYDQRSETIMGRPYVLTSPVNIDKGGYITGVEFTYQTPFDTFFDAPWMDKFGIYSNLALVNSNIKELVPTGNPLPMNGVADTTAILDLWYSDAKFEARLGAKYHSEYTAILGWDSTNLVRVLPETTLDFSAGYNVNDHISLRFQAGNLLDTPMKVYTDYRPNRVGDMSYYGRRFLFDVTYKF</sequence>